<feature type="chain" id="PRO_5040380417" evidence="2">
    <location>
        <begin position="19"/>
        <end position="233"/>
    </location>
</feature>
<gene>
    <name evidence="3" type="ORF">PLEPLA_LOCUS10335</name>
</gene>
<keyword evidence="2" id="KW-0732">Signal</keyword>
<evidence type="ECO:0000313" key="3">
    <source>
        <dbReference type="EMBL" id="CAB1422420.1"/>
    </source>
</evidence>
<dbReference type="Proteomes" id="UP001153269">
    <property type="component" value="Unassembled WGS sequence"/>
</dbReference>
<dbReference type="EMBL" id="CADEAL010000581">
    <property type="protein sequence ID" value="CAB1422420.1"/>
    <property type="molecule type" value="Genomic_DNA"/>
</dbReference>
<feature type="compositionally biased region" description="Gly residues" evidence="1">
    <location>
        <begin position="146"/>
        <end position="156"/>
    </location>
</feature>
<sequence length="233" mass="25429">MCVSFPLTAIILVEGVHAGEVDGEGLEGRRQADAALRPLHVEARRRARVGRLGQARLGILHAEYGARRLGGRQMLVRILLLFLLLLLLRSRMDFLTSESYLRLYADNKTLSRLFGFHGETPRTLHVTPSSSSSDCSGRSSDPEVGGRMGGDAAGGRGDGDAPLEKRVALRLNQSFSLALSFPRAPAEERSRDSDFQTPRETSAALLLLCCCFSDSRASAAGTICCSCFELYRR</sequence>
<feature type="compositionally biased region" description="Low complexity" evidence="1">
    <location>
        <begin position="129"/>
        <end position="139"/>
    </location>
</feature>
<evidence type="ECO:0000256" key="2">
    <source>
        <dbReference type="SAM" id="SignalP"/>
    </source>
</evidence>
<evidence type="ECO:0000313" key="4">
    <source>
        <dbReference type="Proteomes" id="UP001153269"/>
    </source>
</evidence>
<reference evidence="3" key="1">
    <citation type="submission" date="2020-03" db="EMBL/GenBank/DDBJ databases">
        <authorList>
            <person name="Weist P."/>
        </authorList>
    </citation>
    <scope>NUCLEOTIDE SEQUENCE</scope>
</reference>
<organism evidence="3 4">
    <name type="scientific">Pleuronectes platessa</name>
    <name type="common">European plaice</name>
    <dbReference type="NCBI Taxonomy" id="8262"/>
    <lineage>
        <taxon>Eukaryota</taxon>
        <taxon>Metazoa</taxon>
        <taxon>Chordata</taxon>
        <taxon>Craniata</taxon>
        <taxon>Vertebrata</taxon>
        <taxon>Euteleostomi</taxon>
        <taxon>Actinopterygii</taxon>
        <taxon>Neopterygii</taxon>
        <taxon>Teleostei</taxon>
        <taxon>Neoteleostei</taxon>
        <taxon>Acanthomorphata</taxon>
        <taxon>Carangaria</taxon>
        <taxon>Pleuronectiformes</taxon>
        <taxon>Pleuronectoidei</taxon>
        <taxon>Pleuronectidae</taxon>
        <taxon>Pleuronectes</taxon>
    </lineage>
</organism>
<feature type="region of interest" description="Disordered" evidence="1">
    <location>
        <begin position="124"/>
        <end position="159"/>
    </location>
</feature>
<name>A0A9N7U0F6_PLEPL</name>
<keyword evidence="4" id="KW-1185">Reference proteome</keyword>
<evidence type="ECO:0000256" key="1">
    <source>
        <dbReference type="SAM" id="MobiDB-lite"/>
    </source>
</evidence>
<dbReference type="AlphaFoldDB" id="A0A9N7U0F6"/>
<feature type="signal peptide" evidence="2">
    <location>
        <begin position="1"/>
        <end position="18"/>
    </location>
</feature>
<proteinExistence type="predicted"/>
<protein>
    <submittedName>
        <fullName evidence="3">Uncharacterized protein</fullName>
    </submittedName>
</protein>
<comment type="caution">
    <text evidence="3">The sequence shown here is derived from an EMBL/GenBank/DDBJ whole genome shotgun (WGS) entry which is preliminary data.</text>
</comment>
<accession>A0A9N7U0F6</accession>